<dbReference type="RefSeq" id="WP_038290065.1">
    <property type="nucleotide sequence ID" value="NZ_BAVR01000042.1"/>
</dbReference>
<evidence type="ECO:0000313" key="1">
    <source>
        <dbReference type="EMBL" id="GAE89649.1"/>
    </source>
</evidence>
<gene>
    <name evidence="1" type="ORF">JCM21531_3196</name>
</gene>
<organism evidence="1 2">
    <name type="scientific">Acetivibrio straminisolvens JCM 21531</name>
    <dbReference type="NCBI Taxonomy" id="1294263"/>
    <lineage>
        <taxon>Bacteria</taxon>
        <taxon>Bacillati</taxon>
        <taxon>Bacillota</taxon>
        <taxon>Clostridia</taxon>
        <taxon>Eubacteriales</taxon>
        <taxon>Oscillospiraceae</taxon>
        <taxon>Acetivibrio</taxon>
    </lineage>
</organism>
<evidence type="ECO:0000313" key="2">
    <source>
        <dbReference type="Proteomes" id="UP000019109"/>
    </source>
</evidence>
<accession>W4VA77</accession>
<reference evidence="1" key="1">
    <citation type="journal article" date="2014" name="Genome Announc.">
        <title>Draft Genome Sequence of Clostridium straminisolvens Strain JCM 21531T, Isolated from a Cellulose-Degrading Bacterial Community.</title>
        <authorList>
            <person name="Yuki M."/>
            <person name="Oshima K."/>
            <person name="Suda W."/>
            <person name="Sakamoto M."/>
            <person name="Kitamura K."/>
            <person name="Iida T."/>
            <person name="Hattori M."/>
            <person name="Ohkuma M."/>
        </authorList>
    </citation>
    <scope>NUCLEOTIDE SEQUENCE [LARGE SCALE GENOMIC DNA]</scope>
    <source>
        <strain evidence="1">JCM 21531</strain>
    </source>
</reference>
<dbReference type="STRING" id="1294263.JCM21531_3196"/>
<dbReference type="EMBL" id="BAVR01000042">
    <property type="protein sequence ID" value="GAE89649.1"/>
    <property type="molecule type" value="Genomic_DNA"/>
</dbReference>
<dbReference type="OrthoDB" id="1739311at2"/>
<comment type="caution">
    <text evidence="1">The sequence shown here is derived from an EMBL/GenBank/DDBJ whole genome shotgun (WGS) entry which is preliminary data.</text>
</comment>
<dbReference type="Proteomes" id="UP000019109">
    <property type="component" value="Unassembled WGS sequence"/>
</dbReference>
<keyword evidence="2" id="KW-1185">Reference proteome</keyword>
<sequence>MNYKEIEELKSALTDMMKKGCILTIPAFRTGGRIVSVGFKPYWTNPVDSKIEKIEINLIDSRGRIIPLNIYNIIGYKLAFLDDRNVEDSKNISLDIHSYTNARSRNSEEYDTLHLEISEISDE</sequence>
<proteinExistence type="predicted"/>
<dbReference type="AlphaFoldDB" id="W4VA77"/>
<name>W4VA77_9FIRM</name>
<protein>
    <submittedName>
        <fullName evidence="1">Uncharacterized protein</fullName>
    </submittedName>
</protein>